<dbReference type="GO" id="GO:0003700">
    <property type="term" value="F:DNA-binding transcription factor activity"/>
    <property type="evidence" value="ECO:0007669"/>
    <property type="project" value="TreeGrafter"/>
</dbReference>
<sequence length="253" mass="28350">MAEVQNRSLARGLDILELLCEQPEGLELHRIARALEIPKSSAFNLVHTLLSKKYVVCDEATGRYALSLRMFEVGSAAVKGVTEQSVVRRYMERVAAGCNETVHCGVPDGTDVVYVDKLESTHSIRMTSRIGARVPLYCTAMGRAVLACWPEEHVRELYRNYDFRKLTPRTADSVEALLGEVGRVREQGYAAEYGESNENVCCFAVAVRDRSGRAAYAISVSMPLFRASEETAQRCVRLLLDARERIERFLHAM</sequence>
<evidence type="ECO:0000259" key="5">
    <source>
        <dbReference type="PROSITE" id="PS51078"/>
    </source>
</evidence>
<accession>A0A9D0Z826</accession>
<evidence type="ECO:0000256" key="2">
    <source>
        <dbReference type="ARBA" id="ARBA00023125"/>
    </source>
</evidence>
<dbReference type="SUPFAM" id="SSF55781">
    <property type="entry name" value="GAF domain-like"/>
    <property type="match status" value="1"/>
</dbReference>
<dbReference type="PANTHER" id="PTHR30136:SF24">
    <property type="entry name" value="HTH-TYPE TRANSCRIPTIONAL REPRESSOR ALLR"/>
    <property type="match status" value="1"/>
</dbReference>
<reference evidence="6" key="1">
    <citation type="submission" date="2020-10" db="EMBL/GenBank/DDBJ databases">
        <authorList>
            <person name="Gilroy R."/>
        </authorList>
    </citation>
    <scope>NUCLEOTIDE SEQUENCE</scope>
    <source>
        <strain evidence="6">ChiSxjej2B14-6234</strain>
    </source>
</reference>
<comment type="caution">
    <text evidence="6">The sequence shown here is derived from an EMBL/GenBank/DDBJ whole genome shotgun (WGS) entry which is preliminary data.</text>
</comment>
<dbReference type="GO" id="GO:0045892">
    <property type="term" value="P:negative regulation of DNA-templated transcription"/>
    <property type="evidence" value="ECO:0007669"/>
    <property type="project" value="TreeGrafter"/>
</dbReference>
<dbReference type="PROSITE" id="PS51077">
    <property type="entry name" value="HTH_ICLR"/>
    <property type="match status" value="1"/>
</dbReference>
<keyword evidence="3" id="KW-0804">Transcription</keyword>
<dbReference type="InterPro" id="IPR036390">
    <property type="entry name" value="WH_DNA-bd_sf"/>
</dbReference>
<evidence type="ECO:0000259" key="4">
    <source>
        <dbReference type="PROSITE" id="PS51077"/>
    </source>
</evidence>
<name>A0A9D0Z826_9FIRM</name>
<dbReference type="SUPFAM" id="SSF46785">
    <property type="entry name" value="Winged helix' DNA-binding domain"/>
    <property type="match status" value="1"/>
</dbReference>
<dbReference type="InterPro" id="IPR050707">
    <property type="entry name" value="HTH_MetabolicPath_Reg"/>
</dbReference>
<dbReference type="Pfam" id="PF09339">
    <property type="entry name" value="HTH_IclR"/>
    <property type="match status" value="1"/>
</dbReference>
<proteinExistence type="predicted"/>
<dbReference type="Proteomes" id="UP000886887">
    <property type="component" value="Unassembled WGS sequence"/>
</dbReference>
<feature type="domain" description="HTH iclR-type" evidence="4">
    <location>
        <begin position="6"/>
        <end position="68"/>
    </location>
</feature>
<protein>
    <submittedName>
        <fullName evidence="6">IclR family transcriptional regulator</fullName>
    </submittedName>
</protein>
<gene>
    <name evidence="6" type="ORF">IAB73_00655</name>
</gene>
<dbReference type="PANTHER" id="PTHR30136">
    <property type="entry name" value="HELIX-TURN-HELIX TRANSCRIPTIONAL REGULATOR, ICLR FAMILY"/>
    <property type="match status" value="1"/>
</dbReference>
<dbReference type="InterPro" id="IPR029016">
    <property type="entry name" value="GAF-like_dom_sf"/>
</dbReference>
<evidence type="ECO:0000313" key="7">
    <source>
        <dbReference type="Proteomes" id="UP000886887"/>
    </source>
</evidence>
<feature type="domain" description="IclR-ED" evidence="5">
    <location>
        <begin position="69"/>
        <end position="252"/>
    </location>
</feature>
<dbReference type="GO" id="GO:0003677">
    <property type="term" value="F:DNA binding"/>
    <property type="evidence" value="ECO:0007669"/>
    <property type="project" value="UniProtKB-KW"/>
</dbReference>
<dbReference type="EMBL" id="DVFJ01000002">
    <property type="protein sequence ID" value="HIQ70718.1"/>
    <property type="molecule type" value="Genomic_DNA"/>
</dbReference>
<dbReference type="InterPro" id="IPR005471">
    <property type="entry name" value="Tscrpt_reg_IclR_N"/>
</dbReference>
<reference evidence="6" key="2">
    <citation type="journal article" date="2021" name="PeerJ">
        <title>Extensive microbial diversity within the chicken gut microbiome revealed by metagenomics and culture.</title>
        <authorList>
            <person name="Gilroy R."/>
            <person name="Ravi A."/>
            <person name="Getino M."/>
            <person name="Pursley I."/>
            <person name="Horton D.L."/>
            <person name="Alikhan N.F."/>
            <person name="Baker D."/>
            <person name="Gharbi K."/>
            <person name="Hall N."/>
            <person name="Watson M."/>
            <person name="Adriaenssens E.M."/>
            <person name="Foster-Nyarko E."/>
            <person name="Jarju S."/>
            <person name="Secka A."/>
            <person name="Antonio M."/>
            <person name="Oren A."/>
            <person name="Chaudhuri R.R."/>
            <person name="La Ragione R."/>
            <person name="Hildebrand F."/>
            <person name="Pallen M.J."/>
        </authorList>
    </citation>
    <scope>NUCLEOTIDE SEQUENCE</scope>
    <source>
        <strain evidence="6">ChiSxjej2B14-6234</strain>
    </source>
</reference>
<dbReference type="Pfam" id="PF01614">
    <property type="entry name" value="IclR_C"/>
    <property type="match status" value="1"/>
</dbReference>
<dbReference type="Gene3D" id="1.10.10.10">
    <property type="entry name" value="Winged helix-like DNA-binding domain superfamily/Winged helix DNA-binding domain"/>
    <property type="match status" value="1"/>
</dbReference>
<dbReference type="InterPro" id="IPR014757">
    <property type="entry name" value="Tscrpt_reg_IclR_C"/>
</dbReference>
<evidence type="ECO:0000256" key="3">
    <source>
        <dbReference type="ARBA" id="ARBA00023163"/>
    </source>
</evidence>
<dbReference type="SMART" id="SM00346">
    <property type="entry name" value="HTH_ICLR"/>
    <property type="match status" value="1"/>
</dbReference>
<dbReference type="InterPro" id="IPR036388">
    <property type="entry name" value="WH-like_DNA-bd_sf"/>
</dbReference>
<keyword evidence="2" id="KW-0238">DNA-binding</keyword>
<dbReference type="Gene3D" id="3.30.450.40">
    <property type="match status" value="1"/>
</dbReference>
<dbReference type="AlphaFoldDB" id="A0A9D0Z826"/>
<evidence type="ECO:0000313" key="6">
    <source>
        <dbReference type="EMBL" id="HIQ70718.1"/>
    </source>
</evidence>
<evidence type="ECO:0000256" key="1">
    <source>
        <dbReference type="ARBA" id="ARBA00023015"/>
    </source>
</evidence>
<organism evidence="6 7">
    <name type="scientific">Candidatus Onthenecus intestinigallinarum</name>
    <dbReference type="NCBI Taxonomy" id="2840875"/>
    <lineage>
        <taxon>Bacteria</taxon>
        <taxon>Bacillati</taxon>
        <taxon>Bacillota</taxon>
        <taxon>Clostridia</taxon>
        <taxon>Eubacteriales</taxon>
        <taxon>Candidatus Onthenecus</taxon>
    </lineage>
</organism>
<dbReference type="PROSITE" id="PS51078">
    <property type="entry name" value="ICLR_ED"/>
    <property type="match status" value="1"/>
</dbReference>
<keyword evidence="1" id="KW-0805">Transcription regulation</keyword>